<feature type="transmembrane region" description="Helical" evidence="6">
    <location>
        <begin position="87"/>
        <end position="105"/>
    </location>
</feature>
<dbReference type="GO" id="GO:0022857">
    <property type="term" value="F:transmembrane transporter activity"/>
    <property type="evidence" value="ECO:0007669"/>
    <property type="project" value="InterPro"/>
</dbReference>
<dbReference type="PANTHER" id="PTHR42826">
    <property type="entry name" value="DICARBOXYLATE TRANSPORTER 2.1, CHLOROPLASTIC"/>
    <property type="match status" value="1"/>
</dbReference>
<sequence>MLAKVNWKGFILPVIIGCVLWIITPFRPAAITPIAWHLFALFIATIVACITKPLPMVGSTLVAVTIGTLLHIFNIKEVSASFGNTTVWLIAMCLFMSAGFIRSGLGKRVAYLFIRSFGKRTIGLAYSLSTVETLMAIAIPSNIARVNGIMYPIIDALSRQMGSDPKEGTQRKLGSYLIFNEYEVNIVTSTMFLTGLAGNMVALGIAKTQGITVSWMQWFLAAIVPGLISLILVPFILYKIYPPEVKETPNANAWASKKLEEMGKMTPAEKIMACVFVLALLLWLLGSSIGIDATLVGFIAVSILLISGVITVKDMMDQKGAWSLIVWLSIVMLMSQKLMKLGFFPWFSKELGLMLHGVNWVWVLVILFLVYFYIHYMFPSITTQSSAVLAGFLSIALGAGVPKLMAGLMLGFAGSIFCSTTPYSAGPAALLSTTGYVKSSDWWKLSAIFGVFLNIVWLGGGLLWTKIIGFGKKIKYQRCMLSLIFYFVISNISPNQLNHLCLK</sequence>
<dbReference type="InterPro" id="IPR030676">
    <property type="entry name" value="CitT-rel"/>
</dbReference>
<dbReference type="PIRSF" id="PIRSF002457">
    <property type="entry name" value="DASS"/>
    <property type="match status" value="1"/>
</dbReference>
<evidence type="ECO:0000313" key="7">
    <source>
        <dbReference type="EMBL" id="XBM45585.1"/>
    </source>
</evidence>
<gene>
    <name evidence="7" type="ORF">ABG084_09210</name>
</gene>
<feature type="transmembrane region" description="Helical" evidence="6">
    <location>
        <begin position="30"/>
        <end position="50"/>
    </location>
</feature>
<dbReference type="EMBL" id="CP157383">
    <property type="protein sequence ID" value="XBM45585.1"/>
    <property type="molecule type" value="Genomic_DNA"/>
</dbReference>
<feature type="transmembrane region" description="Helical" evidence="6">
    <location>
        <begin position="442"/>
        <end position="464"/>
    </location>
</feature>
<evidence type="ECO:0000256" key="5">
    <source>
        <dbReference type="ARBA" id="ARBA00023136"/>
    </source>
</evidence>
<dbReference type="GO" id="GO:0016020">
    <property type="term" value="C:membrane"/>
    <property type="evidence" value="ECO:0007669"/>
    <property type="project" value="UniProtKB-SubCell"/>
</dbReference>
<keyword evidence="5 6" id="KW-0472">Membrane</keyword>
<feature type="transmembrane region" description="Helical" evidence="6">
    <location>
        <begin position="295"/>
        <end position="312"/>
    </location>
</feature>
<feature type="transmembrane region" description="Helical" evidence="6">
    <location>
        <begin position="218"/>
        <end position="238"/>
    </location>
</feature>
<evidence type="ECO:0000256" key="2">
    <source>
        <dbReference type="ARBA" id="ARBA00007349"/>
    </source>
</evidence>
<feature type="transmembrane region" description="Helical" evidence="6">
    <location>
        <begin position="324"/>
        <end position="347"/>
    </location>
</feature>
<dbReference type="RefSeq" id="WP_348796796.1">
    <property type="nucleotide sequence ID" value="NZ_CP157383.1"/>
</dbReference>
<accession>A0AAU7G424</accession>
<evidence type="ECO:0000256" key="6">
    <source>
        <dbReference type="SAM" id="Phobius"/>
    </source>
</evidence>
<keyword evidence="4 6" id="KW-1133">Transmembrane helix</keyword>
<evidence type="ECO:0000256" key="1">
    <source>
        <dbReference type="ARBA" id="ARBA00004141"/>
    </source>
</evidence>
<proteinExistence type="inferred from homology"/>
<comment type="similarity">
    <text evidence="2">Belongs to the SLC13A/DASS transporter (TC 2.A.47) family. DIT1 subfamily.</text>
</comment>
<comment type="subcellular location">
    <subcellularLocation>
        <location evidence="1">Membrane</location>
        <topology evidence="1">Multi-pass membrane protein</topology>
    </subcellularLocation>
</comment>
<feature type="transmembrane region" description="Helical" evidence="6">
    <location>
        <begin position="353"/>
        <end position="374"/>
    </location>
</feature>
<feature type="transmembrane region" description="Helical" evidence="6">
    <location>
        <begin position="57"/>
        <end position="75"/>
    </location>
</feature>
<name>A0AAU7G424_9LACO</name>
<evidence type="ECO:0000256" key="3">
    <source>
        <dbReference type="ARBA" id="ARBA00022692"/>
    </source>
</evidence>
<dbReference type="Pfam" id="PF00939">
    <property type="entry name" value="Na_sulph_symp"/>
    <property type="match status" value="1"/>
</dbReference>
<dbReference type="InterPro" id="IPR001898">
    <property type="entry name" value="SLC13A/DASS"/>
</dbReference>
<dbReference type="AlphaFoldDB" id="A0AAU7G424"/>
<evidence type="ECO:0000256" key="4">
    <source>
        <dbReference type="ARBA" id="ARBA00022989"/>
    </source>
</evidence>
<organism evidence="7">
    <name type="scientific">Lactobacillus sp. JCM 1131</name>
    <dbReference type="NCBI Taxonomy" id="3153753"/>
    <lineage>
        <taxon>Bacteria</taxon>
        <taxon>Bacillati</taxon>
        <taxon>Bacillota</taxon>
        <taxon>Bacilli</taxon>
        <taxon>Lactobacillales</taxon>
        <taxon>Lactobacillaceae</taxon>
        <taxon>Lactobacillus</taxon>
    </lineage>
</organism>
<protein>
    <submittedName>
        <fullName evidence="7">DASS family sodium-coupled anion symporter</fullName>
    </submittedName>
</protein>
<reference evidence="7" key="1">
    <citation type="submission" date="2024-05" db="EMBL/GenBank/DDBJ databases">
        <authorList>
            <person name="Lee M.W."/>
            <person name="Lee J.K."/>
            <person name="Kim J.M."/>
            <person name="Choi D.G."/>
            <person name="Baek J.H."/>
            <person name="Bayburt H."/>
            <person name="Jung J.J."/>
            <person name="Han D.M."/>
            <person name="Jeon C.O."/>
        </authorList>
    </citation>
    <scope>NUCLEOTIDE SEQUENCE</scope>
    <source>
        <strain evidence="7">JCM 1131</strain>
    </source>
</reference>
<feature type="transmembrane region" description="Helical" evidence="6">
    <location>
        <begin position="271"/>
        <end position="289"/>
    </location>
</feature>
<keyword evidence="3 6" id="KW-0812">Transmembrane</keyword>
<feature type="transmembrane region" description="Helical" evidence="6">
    <location>
        <begin position="184"/>
        <end position="206"/>
    </location>
</feature>
<feature type="transmembrane region" description="Helical" evidence="6">
    <location>
        <begin position="386"/>
        <end position="405"/>
    </location>
</feature>
<dbReference type="NCBIfam" id="TIGR00785">
    <property type="entry name" value="dass"/>
    <property type="match status" value="1"/>
</dbReference>
<feature type="transmembrane region" description="Helical" evidence="6">
    <location>
        <begin position="7"/>
        <end position="24"/>
    </location>
</feature>